<evidence type="ECO:0000313" key="5">
    <source>
        <dbReference type="EMBL" id="RFA11670.1"/>
    </source>
</evidence>
<dbReference type="Proteomes" id="UP000256541">
    <property type="component" value="Unassembled WGS sequence"/>
</dbReference>
<evidence type="ECO:0000256" key="3">
    <source>
        <dbReference type="ARBA" id="ARBA00023163"/>
    </source>
</evidence>
<protein>
    <submittedName>
        <fullName evidence="5">Transcriptional regulator</fullName>
    </submittedName>
</protein>
<comment type="caution">
    <text evidence="5">The sequence shown here is derived from an EMBL/GenBank/DDBJ whole genome shotgun (WGS) entry which is preliminary data.</text>
</comment>
<evidence type="ECO:0000256" key="2">
    <source>
        <dbReference type="ARBA" id="ARBA00023125"/>
    </source>
</evidence>
<dbReference type="PROSITE" id="PS51118">
    <property type="entry name" value="HTH_HXLR"/>
    <property type="match status" value="1"/>
</dbReference>
<evidence type="ECO:0000313" key="6">
    <source>
        <dbReference type="Proteomes" id="UP000256541"/>
    </source>
</evidence>
<keyword evidence="1" id="KW-0805">Transcription regulation</keyword>
<dbReference type="InterPro" id="IPR036390">
    <property type="entry name" value="WH_DNA-bd_sf"/>
</dbReference>
<accession>A0A3E0VQ63</accession>
<keyword evidence="3" id="KW-0804">Transcription</keyword>
<dbReference type="PANTHER" id="PTHR33204:SF37">
    <property type="entry name" value="HTH-TYPE TRANSCRIPTIONAL REGULATOR YODB"/>
    <property type="match status" value="1"/>
</dbReference>
<gene>
    <name evidence="5" type="ORF">B7R22_18455</name>
</gene>
<dbReference type="Gene3D" id="1.10.10.10">
    <property type="entry name" value="Winged helix-like DNA-binding domain superfamily/Winged helix DNA-binding domain"/>
    <property type="match status" value="1"/>
</dbReference>
<proteinExistence type="predicted"/>
<feature type="domain" description="HTH hxlR-type" evidence="4">
    <location>
        <begin position="23"/>
        <end position="121"/>
    </location>
</feature>
<organism evidence="5 6">
    <name type="scientific">Subtercola boreus</name>
    <dbReference type="NCBI Taxonomy" id="120213"/>
    <lineage>
        <taxon>Bacteria</taxon>
        <taxon>Bacillati</taxon>
        <taxon>Actinomycetota</taxon>
        <taxon>Actinomycetes</taxon>
        <taxon>Micrococcales</taxon>
        <taxon>Microbacteriaceae</taxon>
        <taxon>Subtercola</taxon>
    </lineage>
</organism>
<dbReference type="Pfam" id="PF01638">
    <property type="entry name" value="HxlR"/>
    <property type="match status" value="1"/>
</dbReference>
<dbReference type="SUPFAM" id="SSF46785">
    <property type="entry name" value="Winged helix' DNA-binding domain"/>
    <property type="match status" value="1"/>
</dbReference>
<name>A0A3E0VQ63_9MICO</name>
<keyword evidence="2" id="KW-0238">DNA-binding</keyword>
<dbReference type="PANTHER" id="PTHR33204">
    <property type="entry name" value="TRANSCRIPTIONAL REGULATOR, MARR FAMILY"/>
    <property type="match status" value="1"/>
</dbReference>
<dbReference type="RefSeq" id="WP_116413166.1">
    <property type="nucleotide sequence ID" value="NZ_NBXB01000087.1"/>
</dbReference>
<dbReference type="GO" id="GO:0003677">
    <property type="term" value="F:DNA binding"/>
    <property type="evidence" value="ECO:0007669"/>
    <property type="project" value="UniProtKB-KW"/>
</dbReference>
<dbReference type="InterPro" id="IPR002577">
    <property type="entry name" value="HTH_HxlR"/>
</dbReference>
<evidence type="ECO:0000259" key="4">
    <source>
        <dbReference type="PROSITE" id="PS51118"/>
    </source>
</evidence>
<dbReference type="InterPro" id="IPR036388">
    <property type="entry name" value="WH-like_DNA-bd_sf"/>
</dbReference>
<reference evidence="5 6" key="1">
    <citation type="submission" date="2017-04" db="EMBL/GenBank/DDBJ databases">
        <title>Comparative genome analysis of Subtercola boreus.</title>
        <authorList>
            <person name="Cho Y.-J."/>
            <person name="Cho A."/>
            <person name="Kim O.-S."/>
            <person name="Lee J.-I."/>
        </authorList>
    </citation>
    <scope>NUCLEOTIDE SEQUENCE [LARGE SCALE GENOMIC DNA]</scope>
    <source>
        <strain evidence="5 6">P27479</strain>
    </source>
</reference>
<sequence length="128" mass="14315">MTPQSAAEVHFDAHSYNVYDPACPSRAVLEHVTSRWGVLVLAALREGTFRFSALRRRVSGVSEKMLSQTLRSLESDGFVARRDHRSVPPHVDYTLTPTGEEIATLVSQLVDWVENHVPAPQTYTAPRD</sequence>
<dbReference type="AlphaFoldDB" id="A0A3E0VQ63"/>
<dbReference type="OrthoDB" id="370168at2"/>
<dbReference type="EMBL" id="NBXB01000087">
    <property type="protein sequence ID" value="RFA11670.1"/>
    <property type="molecule type" value="Genomic_DNA"/>
</dbReference>
<evidence type="ECO:0000256" key="1">
    <source>
        <dbReference type="ARBA" id="ARBA00023015"/>
    </source>
</evidence>